<dbReference type="Proteomes" id="UP000002574">
    <property type="component" value="Chromosome"/>
</dbReference>
<evidence type="ECO:0000313" key="5">
    <source>
        <dbReference type="Proteomes" id="UP000002574"/>
    </source>
</evidence>
<organism evidence="4 5">
    <name type="scientific">Hydrogenobacter thermophilus (strain DSM 6534 / IAM 12695 / TK-6)</name>
    <dbReference type="NCBI Taxonomy" id="608538"/>
    <lineage>
        <taxon>Bacteria</taxon>
        <taxon>Pseudomonadati</taxon>
        <taxon>Aquificota</taxon>
        <taxon>Aquificia</taxon>
        <taxon>Aquificales</taxon>
        <taxon>Aquificaceae</taxon>
        <taxon>Hydrogenobacter</taxon>
    </lineage>
</organism>
<dbReference type="KEGG" id="hth:HTH_1050"/>
<dbReference type="Gene3D" id="3.40.50.2000">
    <property type="entry name" value="Glycogen Phosphorylase B"/>
    <property type="match status" value="2"/>
</dbReference>
<dbReference type="SUPFAM" id="SSF53756">
    <property type="entry name" value="UDP-Glycosyltransferase/glycogen phosphorylase"/>
    <property type="match status" value="1"/>
</dbReference>
<dbReference type="Pfam" id="PF00534">
    <property type="entry name" value="Glycos_transf_1"/>
    <property type="match status" value="1"/>
</dbReference>
<dbReference type="InterPro" id="IPR001296">
    <property type="entry name" value="Glyco_trans_1"/>
</dbReference>
<dbReference type="OrthoDB" id="9797829at2"/>
<dbReference type="eggNOG" id="COG0438">
    <property type="taxonomic scope" value="Bacteria"/>
</dbReference>
<dbReference type="RefSeq" id="WP_012963688.1">
    <property type="nucleotide sequence ID" value="NC_013799.1"/>
</dbReference>
<dbReference type="AlphaFoldDB" id="D3DI56"/>
<evidence type="ECO:0000259" key="2">
    <source>
        <dbReference type="Pfam" id="PF00534"/>
    </source>
</evidence>
<dbReference type="Pfam" id="PF13439">
    <property type="entry name" value="Glyco_transf_4"/>
    <property type="match status" value="1"/>
</dbReference>
<dbReference type="CAZy" id="GT4">
    <property type="family name" value="Glycosyltransferase Family 4"/>
</dbReference>
<protein>
    <submittedName>
        <fullName evidence="4">Glycosyltransferase, group 1</fullName>
    </submittedName>
</protein>
<gene>
    <name evidence="4" type="ordered locus">HTH_1050</name>
</gene>
<name>D3DI56_HYDTT</name>
<evidence type="ECO:0000259" key="3">
    <source>
        <dbReference type="Pfam" id="PF13439"/>
    </source>
</evidence>
<dbReference type="FunFam" id="3.40.50.2000:FF:000119">
    <property type="entry name" value="Glycosyl transferase group 1"/>
    <property type="match status" value="1"/>
</dbReference>
<reference evidence="4 5" key="1">
    <citation type="journal article" date="2010" name="J. Bacteriol.">
        <title>Complete genome sequence of the thermophilic, obligately chemolithoautotrophic hydrogen-oxidizing bacterium Hydrogenobacter thermophilus TK-6.</title>
        <authorList>
            <person name="Arai H."/>
            <person name="Kanbe H."/>
            <person name="Ishii M."/>
            <person name="Igarashi Y."/>
        </authorList>
    </citation>
    <scope>NUCLEOTIDE SEQUENCE [LARGE SCALE GENOMIC DNA]</scope>
    <source>
        <strain evidence="5">DSM 6534 / IAM 12695 / TK-6 [Tokyo]</strain>
    </source>
</reference>
<keyword evidence="1 4" id="KW-0808">Transferase</keyword>
<feature type="domain" description="Glycosyl transferase family 1" evidence="2">
    <location>
        <begin position="182"/>
        <end position="339"/>
    </location>
</feature>
<dbReference type="STRING" id="608538.HTH_1050"/>
<evidence type="ECO:0000256" key="1">
    <source>
        <dbReference type="ARBA" id="ARBA00022679"/>
    </source>
</evidence>
<dbReference type="GO" id="GO:0009103">
    <property type="term" value="P:lipopolysaccharide biosynthetic process"/>
    <property type="evidence" value="ECO:0007669"/>
    <property type="project" value="TreeGrafter"/>
</dbReference>
<feature type="domain" description="Glycosyltransferase subfamily 4-like N-terminal" evidence="3">
    <location>
        <begin position="15"/>
        <end position="176"/>
    </location>
</feature>
<dbReference type="CDD" id="cd03809">
    <property type="entry name" value="GT4_MtfB-like"/>
    <property type="match status" value="1"/>
</dbReference>
<keyword evidence="5" id="KW-1185">Reference proteome</keyword>
<dbReference type="InterPro" id="IPR028098">
    <property type="entry name" value="Glyco_trans_4-like_N"/>
</dbReference>
<sequence length="374" mass="43332">MKLFINATHFYNAPSGLGVYTQNIVKALLNKYKNVKVFTGNKDVGAYGYCSIVITPKCINPRRGTSGHILRILWEQSYLWLITLKEKPDILFSTVHEGVALPISGTKQIITIHDLIAIKFPHYFKRLKYYFIHFLPIIIKNSRALICVSESTKRDLFNHYKLKDKSVYVIYPGYDRSIFFPREKKLFKDLGRYFLFVGDMRPHKNLDRLIQAVGELKQYNFKLLIAGKKDKRFYPALSNKVKEYGLEGKVVFLDYVPTEELPYLYSRAEALVFPSLYEGFGLPLIEAMACGCPVITSDIPPLREVCGESAYYVNPYHKDSIAEGIYRLFMDHTLKSKLATMGIERAKMFSWERSADEHVRVFEEITRGHYQQKP</sequence>
<dbReference type="KEGG" id="hte:Hydth_1044"/>
<accession>D3DI56</accession>
<proteinExistence type="predicted"/>
<dbReference type="EMBL" id="AP011112">
    <property type="protein sequence ID" value="BAI69508.1"/>
    <property type="molecule type" value="Genomic_DNA"/>
</dbReference>
<dbReference type="PANTHER" id="PTHR46401">
    <property type="entry name" value="GLYCOSYLTRANSFERASE WBBK-RELATED"/>
    <property type="match status" value="1"/>
</dbReference>
<evidence type="ECO:0000313" key="4">
    <source>
        <dbReference type="EMBL" id="BAI69508.1"/>
    </source>
</evidence>
<dbReference type="PANTHER" id="PTHR46401:SF2">
    <property type="entry name" value="GLYCOSYLTRANSFERASE WBBK-RELATED"/>
    <property type="match status" value="1"/>
</dbReference>
<dbReference type="GO" id="GO:0016757">
    <property type="term" value="F:glycosyltransferase activity"/>
    <property type="evidence" value="ECO:0007669"/>
    <property type="project" value="InterPro"/>
</dbReference>